<evidence type="ECO:0000313" key="1">
    <source>
        <dbReference type="EMBL" id="BFO73166.1"/>
    </source>
</evidence>
<dbReference type="AlphaFoldDB" id="A0AB33IZR5"/>
<organism evidence="1">
    <name type="scientific">Prevotella sp. GTC17254</name>
    <dbReference type="NCBI Taxonomy" id="3236794"/>
    <lineage>
        <taxon>Bacteria</taxon>
        <taxon>Pseudomonadati</taxon>
        <taxon>Bacteroidota</taxon>
        <taxon>Bacteroidia</taxon>
        <taxon>Bacteroidales</taxon>
        <taxon>Prevotellaceae</taxon>
        <taxon>Prevotella</taxon>
    </lineage>
</organism>
<gene>
    <name evidence="1" type="ORF">GTC17254_07630</name>
</gene>
<proteinExistence type="predicted"/>
<dbReference type="EMBL" id="AP035786">
    <property type="protein sequence ID" value="BFO73166.1"/>
    <property type="molecule type" value="Genomic_DNA"/>
</dbReference>
<protein>
    <submittedName>
        <fullName evidence="1">Uncharacterized protein</fullName>
    </submittedName>
</protein>
<sequence length="257" mass="29833">MTEIRDFFAEEIALLKKIQKYGKEQSQGDLERVVRVKLLLLFRIYSNLYSSLLLTVQVLKTGKISFFQLPIGLLLRCCFTDCLFALYIQRAGKERVFEELDLRTIEYANSMLDRKEVYRDQVKSTGKILDDDYIDHLWELTMEDNFLGPLTLDDNLEELTVTKRLKGQLKEEGFSRVKSVMTKDVADFLTSIPELEKKATRLYHYYKYFSQYEHFSENGQGDVLASSKKEGNDNIHFPSAIRALSAGVEIVMNNYGK</sequence>
<accession>A0AB33IZR5</accession>
<reference evidence="1" key="1">
    <citation type="submission" date="2024-07" db="EMBL/GenBank/DDBJ databases">
        <title>Complete genome sequence of Prevotella sp. YM-2024 GTC17254.</title>
        <authorList>
            <person name="Hayashi M."/>
            <person name="Muto Y."/>
            <person name="Tanaka K."/>
            <person name="Niwa H."/>
        </authorList>
    </citation>
    <scope>NUCLEOTIDE SEQUENCE</scope>
    <source>
        <strain evidence="1">GTC17254</strain>
    </source>
</reference>
<name>A0AB33IZR5_9BACT</name>